<keyword evidence="1" id="KW-0472">Membrane</keyword>
<evidence type="ECO:0000313" key="2">
    <source>
        <dbReference type="EMBL" id="GCF15669.1"/>
    </source>
</evidence>
<keyword evidence="1" id="KW-0812">Transmembrane</keyword>
<dbReference type="AlphaFoldDB" id="A0A4C2ETZ3"/>
<name>A0A4C2ETZ3_9EURY</name>
<dbReference type="Proteomes" id="UP000304382">
    <property type="component" value="Unassembled WGS sequence"/>
</dbReference>
<feature type="transmembrane region" description="Helical" evidence="1">
    <location>
        <begin position="107"/>
        <end position="126"/>
    </location>
</feature>
<keyword evidence="1" id="KW-1133">Transmembrane helix</keyword>
<reference evidence="2 3" key="1">
    <citation type="submission" date="2019-02" db="EMBL/GenBank/DDBJ databases">
        <title>Haloarcula mannanilyticum sp. nov., a mannan degrading haloarchaeon isolated from commercial salt.</title>
        <authorList>
            <person name="Enomoto S."/>
            <person name="Shimane Y."/>
            <person name="Kamekura M."/>
            <person name="Ito T."/>
            <person name="Moriya O."/>
            <person name="Ihara K."/>
            <person name="Takahashi-Ando N."/>
            <person name="Fukushima Y."/>
            <person name="Yoshida Y."/>
            <person name="Usama R."/>
            <person name="Takai K."/>
            <person name="Minegishi H."/>
        </authorList>
    </citation>
    <scope>NUCLEOTIDE SEQUENCE [LARGE SCALE GENOMIC DNA]</scope>
    <source>
        <strain evidence="2 3">MD130-1</strain>
    </source>
</reference>
<dbReference type="EMBL" id="BIXZ01000009">
    <property type="protein sequence ID" value="GCF15669.1"/>
    <property type="molecule type" value="Genomic_DNA"/>
</dbReference>
<accession>A0A4C2ETZ3</accession>
<feature type="transmembrane region" description="Helical" evidence="1">
    <location>
        <begin position="69"/>
        <end position="87"/>
    </location>
</feature>
<organism evidence="2 3">
    <name type="scientific">Haloarcula mannanilytica</name>
    <dbReference type="NCBI Taxonomy" id="2509225"/>
    <lineage>
        <taxon>Archaea</taxon>
        <taxon>Methanobacteriati</taxon>
        <taxon>Methanobacteriota</taxon>
        <taxon>Stenosarchaea group</taxon>
        <taxon>Halobacteria</taxon>
        <taxon>Halobacteriales</taxon>
        <taxon>Haloarculaceae</taxon>
        <taxon>Haloarcula</taxon>
    </lineage>
</organism>
<sequence>MLERSDYPTVFDDLHQTINKIRGDFSGNKDTSIAVGREAVLENLEWIYSGVCLLLLFGVLKFKDAVLLAVYGGTPFVLDSGLFLQSVPLLSRVLPRVTMLIELGMEFGAVTVGISLGAVYGIYRLIGAVRMGVPYYAALKRDD</sequence>
<feature type="transmembrane region" description="Helical" evidence="1">
    <location>
        <begin position="46"/>
        <end position="62"/>
    </location>
</feature>
<keyword evidence="3" id="KW-1185">Reference proteome</keyword>
<evidence type="ECO:0000313" key="3">
    <source>
        <dbReference type="Proteomes" id="UP000304382"/>
    </source>
</evidence>
<protein>
    <submittedName>
        <fullName evidence="2">Uncharacterized protein</fullName>
    </submittedName>
</protein>
<gene>
    <name evidence="2" type="ORF">Harman_36040</name>
</gene>
<comment type="caution">
    <text evidence="2">The sequence shown here is derived from an EMBL/GenBank/DDBJ whole genome shotgun (WGS) entry which is preliminary data.</text>
</comment>
<evidence type="ECO:0000256" key="1">
    <source>
        <dbReference type="SAM" id="Phobius"/>
    </source>
</evidence>
<proteinExistence type="predicted"/>